<dbReference type="AlphaFoldDB" id="A0A4P9XG73"/>
<proteinExistence type="predicted"/>
<gene>
    <name evidence="3" type="ORF">THASP1DRAFT_33596</name>
</gene>
<feature type="region of interest" description="Disordered" evidence="2">
    <location>
        <begin position="1"/>
        <end position="55"/>
    </location>
</feature>
<evidence type="ECO:0000256" key="2">
    <source>
        <dbReference type="SAM" id="MobiDB-lite"/>
    </source>
</evidence>
<accession>A0A4P9XG73</accession>
<keyword evidence="4" id="KW-1185">Reference proteome</keyword>
<reference evidence="4" key="1">
    <citation type="journal article" date="2018" name="Nat. Microbiol.">
        <title>Leveraging single-cell genomics to expand the fungal tree of life.</title>
        <authorList>
            <person name="Ahrendt S.R."/>
            <person name="Quandt C.A."/>
            <person name="Ciobanu D."/>
            <person name="Clum A."/>
            <person name="Salamov A."/>
            <person name="Andreopoulos B."/>
            <person name="Cheng J.F."/>
            <person name="Woyke T."/>
            <person name="Pelin A."/>
            <person name="Henrissat B."/>
            <person name="Reynolds N.K."/>
            <person name="Benny G.L."/>
            <person name="Smith M.E."/>
            <person name="James T.Y."/>
            <person name="Grigoriev I.V."/>
        </authorList>
    </citation>
    <scope>NUCLEOTIDE SEQUENCE [LARGE SCALE GENOMIC DNA]</scope>
    <source>
        <strain evidence="4">RSA 1356</strain>
    </source>
</reference>
<evidence type="ECO:0000313" key="3">
    <source>
        <dbReference type="EMBL" id="RKP04616.1"/>
    </source>
</evidence>
<evidence type="ECO:0000313" key="4">
    <source>
        <dbReference type="Proteomes" id="UP000271241"/>
    </source>
</evidence>
<evidence type="ECO:0000256" key="1">
    <source>
        <dbReference type="SAM" id="Coils"/>
    </source>
</evidence>
<dbReference type="Proteomes" id="UP000271241">
    <property type="component" value="Unassembled WGS sequence"/>
</dbReference>
<name>A0A4P9XG73_9FUNG</name>
<organism evidence="3 4">
    <name type="scientific">Thamnocephalis sphaerospora</name>
    <dbReference type="NCBI Taxonomy" id="78915"/>
    <lineage>
        <taxon>Eukaryota</taxon>
        <taxon>Fungi</taxon>
        <taxon>Fungi incertae sedis</taxon>
        <taxon>Zoopagomycota</taxon>
        <taxon>Zoopagomycotina</taxon>
        <taxon>Zoopagomycetes</taxon>
        <taxon>Zoopagales</taxon>
        <taxon>Sigmoideomycetaceae</taxon>
        <taxon>Thamnocephalis</taxon>
    </lineage>
</organism>
<dbReference type="EMBL" id="KZ993585">
    <property type="protein sequence ID" value="RKP04616.1"/>
    <property type="molecule type" value="Genomic_DNA"/>
</dbReference>
<sequence length="502" mass="56236">MAELNGSPAPSFTMSGHMRAGTPVQPLTPDESSDSDNRATPSPPRRNGRQSRTESLACTTITADSGYATLSHNVTQQNRMGTIVEAAETASKLSSTGMPGPVAMIVTPPTMIEKPGVVAVSLSNNHPFLELRRKWCWSIDGTFAALPDVTVMPNRRLNLQQTADQTQQDRPDCKLGGLVLYALTWPDGQELSGHPHVAVGWRVCQGAASSASIADATFFVRILERSITSSDGDQPETQPSYQQMLGRRARLVTVTRTLTWDTMKKRWRKLPEPMIGGFVKMLKRAMSWVTDELKDAEIRMLVQRHLEKIVIRINRMLKKQPVPLTGKTTMQRQRENPFTMVAINSAMEKVLGVELERTMELSRTLAQEKKRLEEAKAKRNHYNEAARLRQQQSQVLQDISLHAVLKYQPAVKVQIDDTAVTAQHQDAKITAPVYHPEDDPDLMRIMPRLKSQLETLEQQTSTNTKLLRSISNAERALFNMLDATGLLNTVLDTMEHDDDELW</sequence>
<feature type="coiled-coil region" evidence="1">
    <location>
        <begin position="355"/>
        <end position="385"/>
    </location>
</feature>
<protein>
    <submittedName>
        <fullName evidence="3">Uncharacterized protein</fullName>
    </submittedName>
</protein>
<keyword evidence="1" id="KW-0175">Coiled coil</keyword>